<gene>
    <name evidence="1" type="ORF">WMY93_015318</name>
</gene>
<dbReference type="EMBL" id="JBBPFD010000011">
    <property type="protein sequence ID" value="KAK7906706.1"/>
    <property type="molecule type" value="Genomic_DNA"/>
</dbReference>
<evidence type="ECO:0000313" key="2">
    <source>
        <dbReference type="Proteomes" id="UP001460270"/>
    </source>
</evidence>
<comment type="caution">
    <text evidence="1">The sequence shown here is derived from an EMBL/GenBank/DDBJ whole genome shotgun (WGS) entry which is preliminary data.</text>
</comment>
<evidence type="ECO:0000313" key="1">
    <source>
        <dbReference type="EMBL" id="KAK7906706.1"/>
    </source>
</evidence>
<sequence>MDLRAWSAEGAWPERIGCKLLKGGYSLSVFSAALLFDTTDDSVECNDICSNLPPMTTININSSEVLTSLLRLQPNKTTGPDV</sequence>
<organism evidence="1 2">
    <name type="scientific">Mugilogobius chulae</name>
    <name type="common">yellowstripe goby</name>
    <dbReference type="NCBI Taxonomy" id="88201"/>
    <lineage>
        <taxon>Eukaryota</taxon>
        <taxon>Metazoa</taxon>
        <taxon>Chordata</taxon>
        <taxon>Craniata</taxon>
        <taxon>Vertebrata</taxon>
        <taxon>Euteleostomi</taxon>
        <taxon>Actinopterygii</taxon>
        <taxon>Neopterygii</taxon>
        <taxon>Teleostei</taxon>
        <taxon>Neoteleostei</taxon>
        <taxon>Acanthomorphata</taxon>
        <taxon>Gobiaria</taxon>
        <taxon>Gobiiformes</taxon>
        <taxon>Gobioidei</taxon>
        <taxon>Gobiidae</taxon>
        <taxon>Gobionellinae</taxon>
        <taxon>Mugilogobius</taxon>
    </lineage>
</organism>
<dbReference type="Proteomes" id="UP001460270">
    <property type="component" value="Unassembled WGS sequence"/>
</dbReference>
<keyword evidence="2" id="KW-1185">Reference proteome</keyword>
<name>A0AAW0P045_9GOBI</name>
<reference evidence="2" key="1">
    <citation type="submission" date="2024-04" db="EMBL/GenBank/DDBJ databases">
        <title>Salinicola lusitanus LLJ914,a marine bacterium isolated from the Okinawa Trough.</title>
        <authorList>
            <person name="Li J."/>
        </authorList>
    </citation>
    <scope>NUCLEOTIDE SEQUENCE [LARGE SCALE GENOMIC DNA]</scope>
</reference>
<protein>
    <submittedName>
        <fullName evidence="1">Uncharacterized protein</fullName>
    </submittedName>
</protein>
<proteinExistence type="predicted"/>
<accession>A0AAW0P045</accession>
<dbReference type="AlphaFoldDB" id="A0AAW0P045"/>